<dbReference type="Proteomes" id="UP001168109">
    <property type="component" value="Unassembled WGS sequence"/>
</dbReference>
<dbReference type="RefSeq" id="WP_290042162.1">
    <property type="nucleotide sequence ID" value="NZ_JAOPLU010000003.1"/>
</dbReference>
<name>A0ABT7QD40_9GAMM</name>
<dbReference type="Gene3D" id="1.10.30.50">
    <property type="match status" value="1"/>
</dbReference>
<comment type="caution">
    <text evidence="1">The sequence shown here is derived from an EMBL/GenBank/DDBJ whole genome shotgun (WGS) entry which is preliminary data.</text>
</comment>
<evidence type="ECO:0000313" key="1">
    <source>
        <dbReference type="EMBL" id="MDM5131872.1"/>
    </source>
</evidence>
<dbReference type="EMBL" id="JAOPLU010000003">
    <property type="protein sequence ID" value="MDM5131872.1"/>
    <property type="molecule type" value="Genomic_DNA"/>
</dbReference>
<proteinExistence type="predicted"/>
<reference evidence="1" key="1">
    <citation type="submission" date="2024-05" db="EMBL/GenBank/DDBJ databases">
        <title>WGS of Aeromonas isolates.</title>
        <authorList>
            <person name="Lee H."/>
        </authorList>
    </citation>
    <scope>NUCLEOTIDE SEQUENCE</scope>
    <source>
        <strain evidence="1">LP308</strain>
    </source>
</reference>
<organism evidence="1 2">
    <name type="scientific">Aeromonas piscicola</name>
    <dbReference type="NCBI Taxonomy" id="600645"/>
    <lineage>
        <taxon>Bacteria</taxon>
        <taxon>Pseudomonadati</taxon>
        <taxon>Pseudomonadota</taxon>
        <taxon>Gammaproteobacteria</taxon>
        <taxon>Aeromonadales</taxon>
        <taxon>Aeromonadaceae</taxon>
        <taxon>Aeromonas</taxon>
    </lineage>
</organism>
<gene>
    <name evidence="1" type="ORF">OB962_12865</name>
</gene>
<keyword evidence="2" id="KW-1185">Reference proteome</keyword>
<evidence type="ECO:0000313" key="2">
    <source>
        <dbReference type="Proteomes" id="UP001168109"/>
    </source>
</evidence>
<protein>
    <recommendedName>
        <fullName evidence="3">HNH endonuclease</fullName>
    </recommendedName>
</protein>
<evidence type="ECO:0008006" key="3">
    <source>
        <dbReference type="Google" id="ProtNLM"/>
    </source>
</evidence>
<sequence length="217" mass="25103">MYKFKINRAINITLSYYEILLCYHLNTLGYDSWSGKLPDSPRGTRAERDELKTKIKNELKKLNGEYCSYCGTSLRVLGVNYDSNSQRDHILPKEKYRHFTFEMKNIALACARCNGLDYKSSNDYCSNYNDNYDFIKTSIVHPYLDDIENHIEINDIGVACVLNNSEKAINTINEFDINDEALVVLRGGYLITQDQENKLSNADKNFIRNMSLRVYGN</sequence>
<accession>A0ABT7QD40</accession>